<evidence type="ECO:0000313" key="1">
    <source>
        <dbReference type="Proteomes" id="UP000887575"/>
    </source>
</evidence>
<protein>
    <submittedName>
        <fullName evidence="2">Uncharacterized protein</fullName>
    </submittedName>
</protein>
<dbReference type="AlphaFoldDB" id="A0AAF3ELZ2"/>
<accession>A0AAF3ELZ2</accession>
<dbReference type="WBParaSite" id="MBELARI_LOCUS1506">
    <property type="protein sequence ID" value="MBELARI_LOCUS1506"/>
    <property type="gene ID" value="MBELARI_LOCUS1506"/>
</dbReference>
<evidence type="ECO:0000313" key="2">
    <source>
        <dbReference type="WBParaSite" id="MBELARI_LOCUS1506"/>
    </source>
</evidence>
<name>A0AAF3ELZ2_9BILA</name>
<sequence length="108" mass="11899">MVDLAQPSDPTITEDEKLQQTKWFLTSISPNTEKWFDFEMGLGVLVTSYQLPMIKVDQLARDWICEAVVKGAVAASVIGVNVAYAPSPCYVNGYRCTCANNQILGCYG</sequence>
<dbReference type="Proteomes" id="UP000887575">
    <property type="component" value="Unassembled WGS sequence"/>
</dbReference>
<keyword evidence="1" id="KW-1185">Reference proteome</keyword>
<proteinExistence type="predicted"/>
<reference evidence="2" key="1">
    <citation type="submission" date="2024-02" db="UniProtKB">
        <authorList>
            <consortium name="WormBaseParasite"/>
        </authorList>
    </citation>
    <scope>IDENTIFICATION</scope>
</reference>
<organism evidence="1 2">
    <name type="scientific">Mesorhabditis belari</name>
    <dbReference type="NCBI Taxonomy" id="2138241"/>
    <lineage>
        <taxon>Eukaryota</taxon>
        <taxon>Metazoa</taxon>
        <taxon>Ecdysozoa</taxon>
        <taxon>Nematoda</taxon>
        <taxon>Chromadorea</taxon>
        <taxon>Rhabditida</taxon>
        <taxon>Rhabditina</taxon>
        <taxon>Rhabditomorpha</taxon>
        <taxon>Rhabditoidea</taxon>
        <taxon>Rhabditidae</taxon>
        <taxon>Mesorhabditinae</taxon>
        <taxon>Mesorhabditis</taxon>
    </lineage>
</organism>